<feature type="compositionally biased region" description="Polar residues" evidence="1">
    <location>
        <begin position="1354"/>
        <end position="1371"/>
    </location>
</feature>
<dbReference type="EMBL" id="KZ680298">
    <property type="protein sequence ID" value="PTB61596.1"/>
    <property type="molecule type" value="Genomic_DNA"/>
</dbReference>
<evidence type="ECO:0000256" key="1">
    <source>
        <dbReference type="SAM" id="MobiDB-lite"/>
    </source>
</evidence>
<feature type="compositionally biased region" description="Polar residues" evidence="1">
    <location>
        <begin position="504"/>
        <end position="518"/>
    </location>
</feature>
<protein>
    <submittedName>
        <fullName evidence="2">Uncharacterized protein</fullName>
    </submittedName>
</protein>
<evidence type="ECO:0000313" key="2">
    <source>
        <dbReference type="EMBL" id="PTB61596.1"/>
    </source>
</evidence>
<feature type="non-terminal residue" evidence="2">
    <location>
        <position position="1"/>
    </location>
</feature>
<evidence type="ECO:0000313" key="3">
    <source>
        <dbReference type="Proteomes" id="UP000241546"/>
    </source>
</evidence>
<feature type="compositionally biased region" description="Basic and acidic residues" evidence="1">
    <location>
        <begin position="1221"/>
        <end position="1238"/>
    </location>
</feature>
<dbReference type="RefSeq" id="XP_024744916.1">
    <property type="nucleotide sequence ID" value="XM_024891965.1"/>
</dbReference>
<dbReference type="Proteomes" id="UP000241546">
    <property type="component" value="Unassembled WGS sequence"/>
</dbReference>
<feature type="compositionally biased region" description="Basic residues" evidence="1">
    <location>
        <begin position="1150"/>
        <end position="1166"/>
    </location>
</feature>
<feature type="compositionally biased region" description="Polar residues" evidence="1">
    <location>
        <begin position="788"/>
        <end position="799"/>
    </location>
</feature>
<name>A0A2T4AX05_9HYPO</name>
<feature type="compositionally biased region" description="Basic and acidic residues" evidence="1">
    <location>
        <begin position="1069"/>
        <end position="1079"/>
    </location>
</feature>
<reference evidence="3" key="1">
    <citation type="submission" date="2016-07" db="EMBL/GenBank/DDBJ databases">
        <title>Multiple horizontal gene transfer events from other fungi enriched the ability of initially mycotrophic Trichoderma (Ascomycota) to feed on dead plant biomass.</title>
        <authorList>
            <consortium name="DOE Joint Genome Institute"/>
            <person name="Atanasova L."/>
            <person name="Chenthamara K."/>
            <person name="Zhang J."/>
            <person name="Grujic M."/>
            <person name="Henrissat B."/>
            <person name="Kuo A."/>
            <person name="Aerts A."/>
            <person name="Salamov A."/>
            <person name="Lipzen A."/>
            <person name="Labutti K."/>
            <person name="Barry K."/>
            <person name="Miao Y."/>
            <person name="Rahimi M.J."/>
            <person name="Shen Q."/>
            <person name="Grigoriev I.V."/>
            <person name="Kubicek C.P."/>
            <person name="Druzhinina I.S."/>
        </authorList>
    </citation>
    <scope>NUCLEOTIDE SEQUENCE [LARGE SCALE GENOMIC DNA]</scope>
    <source>
        <strain evidence="3">TUCIM 6016</strain>
    </source>
</reference>
<feature type="region of interest" description="Disordered" evidence="1">
    <location>
        <begin position="277"/>
        <end position="303"/>
    </location>
</feature>
<feature type="region of interest" description="Disordered" evidence="1">
    <location>
        <begin position="714"/>
        <end position="1488"/>
    </location>
</feature>
<feature type="compositionally biased region" description="Polar residues" evidence="1">
    <location>
        <begin position="1280"/>
        <end position="1289"/>
    </location>
</feature>
<feature type="compositionally biased region" description="Polar residues" evidence="1">
    <location>
        <begin position="1308"/>
        <end position="1324"/>
    </location>
</feature>
<sequence>WNVINTIWDENKLISVDVNREIAAHIGHWADDWLNKEENKEKLIRWEESHGPVFRILDDQDHESLGLIQDDVVPLIASALKSRRDFLLSGREAAQVEEPAELVTACCTNNIENWLTGQQVFDNNGLPAPPMSEPHRDSSSLNGPAPCIVENGKHYYLPQQSLPLPEPPTRPTEALQALQKSVTGAAIFRPAEAAKLGVVIVNGSNMPKQLQTPVEKADQKKVSEIKSQNDPRRTASMPETSSPVAGSDVKPRRNEALLCPGNRLAADAEIRRSSESACLANRGKSSPSHSSSAKNPGVETMRDKLTREVADSERIEQGFKGMSQPYDDRAIIYSGGDGQFPLHEAARLENWQSHGPDGPMHDPAAIKPLHSSQRYRRSTQDARYYAENLSNGFSRPRAGLPIKSSTEPTPFYMQPDKGFIPPHLVSANGFSHHREQLYSAANKQQPHPAPYRDFSGASQGAPHQQFANGTHSGVVSSVKLRNPPASSTDENSQHPHSARLESYHGSSTASSQNGYNNSRIHHKAGQRRGSQGQKTHGFNLGQQAQAEHHVMPHESSLNKPWRRSTQQDDVRQNTWCRNPVGLNGMDYIHCTCSGCAERNRSVWVSVTHDSRLQKMEIQAFLKFGLSSKFGQVEEVCQTTSLTRDAFIVSRFVTEASVSLALAFGGGLMPEKNIRLLIRPVFRSKWMKNLHYQQARPLPPVPVTHQQPAWVEKAPSSTNLGLGQTVAPGPSFAPSPTHSTEREQSATSSSPKSAEVLPQATASRECVNEDTTVPRIEPKSFSPRKDHSNQALDSTATHDQAASGEDENPSKPEHASHQSEPSGQTKKKKKRDVAARPRSPLNAIVGREASACMGAIPPSEDDSCSLPGKARVALSNGPLKPRATAAKEISKSEPSVAPHSSVGNGSPTSKGQERRVPEDPAPEKTDSPHLHAHFNDIEVQGKTSSGKGGKPLKSSLKEVHAAAPKAVADLPAPVPESAETSSIFTEEEIRERKQAWNRIPMPLDPRKSKKPGSNVSSSQPATPQTPAFNEMENKGYSASFAGEKVHNEPLETLSAKHQESGRSTEGPEASGREKNQRPMNEEYSILEQRPVPKDLSLELPNAKGMNGEDAFDSALKSPASSSWASELVEDTGIGLGTEPPFTGTAAANHQGKPKGKWNKNKKSKKRLTPAPLTASQKDDDSQGRPPSDLDINTIPLEMRLEADHDTLTPTTASSESFPRSMYETERLDKFSSEPLKDARGQGMTSLRGQYHYDTLPRGGLDFRQNAGGSLKVPKKRKNKYPSINSRTFEPSTGGRPMLSPSKQAVGGQMLTTDSKGASTISSTTKAEAPDASRKSRLNPLAIAFESPRKGATAVLGTQASPNNSRATSSRPGTDSLDKPPSPSKAKLVQRPVTAHNSPTKAPQLRERLNRDFAGIEGNTEVSIKQQENNPPVNRREGFNDRRRHQGENKNLLKSSSTSPRREDGQYQANLEAEDWPALPASRMRSATLQ</sequence>
<proteinExistence type="predicted"/>
<feature type="compositionally biased region" description="Polar residues" evidence="1">
    <location>
        <begin position="1418"/>
        <end position="1430"/>
    </location>
</feature>
<feature type="compositionally biased region" description="Polar residues" evidence="1">
    <location>
        <begin position="456"/>
        <end position="475"/>
    </location>
</feature>
<feature type="compositionally biased region" description="Basic and acidic residues" evidence="1">
    <location>
        <begin position="1042"/>
        <end position="1061"/>
    </location>
</feature>
<feature type="region of interest" description="Disordered" evidence="1">
    <location>
        <begin position="442"/>
        <end position="566"/>
    </location>
</feature>
<accession>A0A2T4AX05</accession>
<feature type="compositionally biased region" description="Basic and acidic residues" evidence="1">
    <location>
        <begin position="215"/>
        <end position="233"/>
    </location>
</feature>
<dbReference type="OrthoDB" id="3941926at2759"/>
<feature type="compositionally biased region" description="Polar residues" evidence="1">
    <location>
        <begin position="1206"/>
        <end position="1216"/>
    </location>
</feature>
<feature type="compositionally biased region" description="Low complexity" evidence="1">
    <location>
        <begin position="960"/>
        <end position="970"/>
    </location>
</feature>
<feature type="compositionally biased region" description="Basic and acidic residues" evidence="1">
    <location>
        <begin position="910"/>
        <end position="935"/>
    </location>
</feature>
<feature type="compositionally biased region" description="Polar residues" evidence="1">
    <location>
        <begin position="900"/>
        <end position="909"/>
    </location>
</feature>
<feature type="region of interest" description="Disordered" evidence="1">
    <location>
        <begin position="210"/>
        <end position="254"/>
    </location>
</feature>
<gene>
    <name evidence="2" type="ORF">BBK36DRAFT_1131360</name>
</gene>
<dbReference type="GeneID" id="36600083"/>
<keyword evidence="3" id="KW-1185">Reference proteome</keyword>
<organism evidence="2 3">
    <name type="scientific">Trichoderma citrinoviride</name>
    <dbReference type="NCBI Taxonomy" id="58853"/>
    <lineage>
        <taxon>Eukaryota</taxon>
        <taxon>Fungi</taxon>
        <taxon>Dikarya</taxon>
        <taxon>Ascomycota</taxon>
        <taxon>Pezizomycotina</taxon>
        <taxon>Sordariomycetes</taxon>
        <taxon>Hypocreomycetidae</taxon>
        <taxon>Hypocreales</taxon>
        <taxon>Hypocreaceae</taxon>
        <taxon>Trichoderma</taxon>
    </lineage>
</organism>
<feature type="compositionally biased region" description="Basic and acidic residues" evidence="1">
    <location>
        <begin position="807"/>
        <end position="816"/>
    </location>
</feature>
<feature type="compositionally biased region" description="Polar residues" evidence="1">
    <location>
        <begin position="528"/>
        <end position="545"/>
    </location>
</feature>
<feature type="compositionally biased region" description="Polar residues" evidence="1">
    <location>
        <begin position="1010"/>
        <end position="1026"/>
    </location>
</feature>